<protein>
    <recommendedName>
        <fullName evidence="3">2'-deoxynucleoside 5'-phosphate N-hydrolase 1</fullName>
    </recommendedName>
</protein>
<dbReference type="InterPro" id="IPR051239">
    <property type="entry name" value="2'-dNMP_N-hydrolase"/>
</dbReference>
<evidence type="ECO:0000313" key="2">
    <source>
        <dbReference type="Proteomes" id="UP000176923"/>
    </source>
</evidence>
<dbReference type="PANTHER" id="PTHR15364">
    <property type="entry name" value="2'-DEOXYNUCLEOSIDE 5'-PHOSPHATE N-HYDROLASE 1"/>
    <property type="match status" value="1"/>
</dbReference>
<reference evidence="1 2" key="1">
    <citation type="journal article" date="2016" name="Nat. Commun.">
        <title>Thousands of microbial genomes shed light on interconnected biogeochemical processes in an aquifer system.</title>
        <authorList>
            <person name="Anantharaman K."/>
            <person name="Brown C.T."/>
            <person name="Hug L.A."/>
            <person name="Sharon I."/>
            <person name="Castelle C.J."/>
            <person name="Probst A.J."/>
            <person name="Thomas B.C."/>
            <person name="Singh A."/>
            <person name="Wilkins M.J."/>
            <person name="Karaoz U."/>
            <person name="Brodie E.L."/>
            <person name="Williams K.H."/>
            <person name="Hubbard S.S."/>
            <person name="Banfield J.F."/>
        </authorList>
    </citation>
    <scope>NUCLEOTIDE SEQUENCE [LARGE SCALE GENOMIC DNA]</scope>
</reference>
<name>A0A1F5ZL69_9BACT</name>
<dbReference type="GO" id="GO:0070694">
    <property type="term" value="F:5-hydroxymethyl-dUMP N-hydrolase activity"/>
    <property type="evidence" value="ECO:0007669"/>
    <property type="project" value="TreeGrafter"/>
</dbReference>
<dbReference type="InterPro" id="IPR007710">
    <property type="entry name" value="Nucleoside_deoxyribTrfase"/>
</dbReference>
<evidence type="ECO:0008006" key="3">
    <source>
        <dbReference type="Google" id="ProtNLM"/>
    </source>
</evidence>
<comment type="caution">
    <text evidence="1">The sequence shown here is derived from an EMBL/GenBank/DDBJ whole genome shotgun (WGS) entry which is preliminary data.</text>
</comment>
<dbReference type="STRING" id="1798382.A3D77_00720"/>
<gene>
    <name evidence="1" type="ORF">A3D77_00720</name>
</gene>
<dbReference type="Gene3D" id="3.40.50.450">
    <property type="match status" value="1"/>
</dbReference>
<dbReference type="EMBL" id="MFJL01000039">
    <property type="protein sequence ID" value="OGG13229.1"/>
    <property type="molecule type" value="Genomic_DNA"/>
</dbReference>
<dbReference type="Proteomes" id="UP000176923">
    <property type="component" value="Unassembled WGS sequence"/>
</dbReference>
<dbReference type="PANTHER" id="PTHR15364:SF0">
    <property type="entry name" value="2'-DEOXYNUCLEOSIDE 5'-PHOSPHATE N-HYDROLASE 1"/>
    <property type="match status" value="1"/>
</dbReference>
<sequence>MLIYFTGSFAGKKTQLGNYTKIIEYLESKGHTVIADHIVQTEEKEIQYEKKEERLAFHEQLEKWLSSCDFVVAETTYPSISVGFEISLALHRGKPVLLLHANPDPPTLIAHHKNENLVCERYTSDTLPQIIDEFIQYAQGNEDTRFTFFVTPRISSYLDEVSRKKKMPKSVYLRRLIEADMHHPHS</sequence>
<accession>A0A1F5ZL69</accession>
<evidence type="ECO:0000313" key="1">
    <source>
        <dbReference type="EMBL" id="OGG13229.1"/>
    </source>
</evidence>
<organism evidence="1 2">
    <name type="scientific">Candidatus Gottesmanbacteria bacterium RIFCSPHIGHO2_02_FULL_39_11</name>
    <dbReference type="NCBI Taxonomy" id="1798382"/>
    <lineage>
        <taxon>Bacteria</taxon>
        <taxon>Candidatus Gottesmaniibacteriota</taxon>
    </lineage>
</organism>
<dbReference type="Pfam" id="PF05014">
    <property type="entry name" value="Nuc_deoxyrib_tr"/>
    <property type="match status" value="1"/>
</dbReference>
<dbReference type="SUPFAM" id="SSF52309">
    <property type="entry name" value="N-(deoxy)ribosyltransferase-like"/>
    <property type="match status" value="1"/>
</dbReference>
<proteinExistence type="predicted"/>
<dbReference type="GO" id="GO:0009159">
    <property type="term" value="P:deoxyribonucleoside monophosphate catabolic process"/>
    <property type="evidence" value="ECO:0007669"/>
    <property type="project" value="TreeGrafter"/>
</dbReference>
<dbReference type="AlphaFoldDB" id="A0A1F5ZL69"/>